<name>A0A7D9J1Z9_PARCT</name>
<comment type="caution">
    <text evidence="1">The sequence shown here is derived from an EMBL/GenBank/DDBJ whole genome shotgun (WGS) entry which is preliminary data.</text>
</comment>
<accession>A0A7D9J1Z9</accession>
<keyword evidence="2" id="KW-1185">Reference proteome</keyword>
<dbReference type="Proteomes" id="UP001152795">
    <property type="component" value="Unassembled WGS sequence"/>
</dbReference>
<protein>
    <submittedName>
        <fullName evidence="1">Uncharacterized protein</fullName>
    </submittedName>
</protein>
<organism evidence="1 2">
    <name type="scientific">Paramuricea clavata</name>
    <name type="common">Red gorgonian</name>
    <name type="synonym">Violescent sea-whip</name>
    <dbReference type="NCBI Taxonomy" id="317549"/>
    <lineage>
        <taxon>Eukaryota</taxon>
        <taxon>Metazoa</taxon>
        <taxon>Cnidaria</taxon>
        <taxon>Anthozoa</taxon>
        <taxon>Octocorallia</taxon>
        <taxon>Malacalcyonacea</taxon>
        <taxon>Plexauridae</taxon>
        <taxon>Paramuricea</taxon>
    </lineage>
</organism>
<dbReference type="AlphaFoldDB" id="A0A7D9J1Z9"/>
<gene>
    <name evidence="1" type="ORF">PACLA_8A001436</name>
</gene>
<reference evidence="1" key="1">
    <citation type="submission" date="2020-04" db="EMBL/GenBank/DDBJ databases">
        <authorList>
            <person name="Alioto T."/>
            <person name="Alioto T."/>
            <person name="Gomez Garrido J."/>
        </authorList>
    </citation>
    <scope>NUCLEOTIDE SEQUENCE</scope>
    <source>
        <strain evidence="1">A484AB</strain>
    </source>
</reference>
<evidence type="ECO:0000313" key="2">
    <source>
        <dbReference type="Proteomes" id="UP001152795"/>
    </source>
</evidence>
<dbReference type="EMBL" id="CACRXK020010456">
    <property type="protein sequence ID" value="CAB4019437.1"/>
    <property type="molecule type" value="Genomic_DNA"/>
</dbReference>
<sequence>MSKRAVCYAPEKRKEIHAFAVAKTPVKIQNFKQPDQSNELILTKFTSVTPLPENVITFPFSEELAASFNGEPVNLSAIHNLTAEQLISVKGHVSSIAGVKLVQTKVWWKSKKARCYH</sequence>
<evidence type="ECO:0000313" key="1">
    <source>
        <dbReference type="EMBL" id="CAB4019437.1"/>
    </source>
</evidence>
<proteinExistence type="predicted"/>